<dbReference type="AlphaFoldDB" id="A0A4P7NM25"/>
<dbReference type="EMBL" id="CP034208">
    <property type="protein sequence ID" value="QBZ63052.1"/>
    <property type="molecule type" value="Genomic_DNA"/>
</dbReference>
<proteinExistence type="predicted"/>
<sequence>MPRLIQELIKFHVQCGRFSGPHSLHLAVEYSKGSPDQVHIVQLLLERGPAALKFRTTRALGTCSVYQYHERARKEHRVSVENEQENR</sequence>
<gene>
    <name evidence="1" type="ORF">PoMZ_11945</name>
</gene>
<evidence type="ECO:0000313" key="1">
    <source>
        <dbReference type="EMBL" id="QBZ63052.1"/>
    </source>
</evidence>
<accession>A0A4P7NM25</accession>
<name>A0A4P7NM25_PYROR</name>
<evidence type="ECO:0008006" key="3">
    <source>
        <dbReference type="Google" id="ProtNLM"/>
    </source>
</evidence>
<evidence type="ECO:0000313" key="2">
    <source>
        <dbReference type="Proteomes" id="UP000294847"/>
    </source>
</evidence>
<reference evidence="1 2" key="1">
    <citation type="journal article" date="2019" name="Mol. Biol. Evol.">
        <title>Blast fungal genomes show frequent chromosomal changes, gene gains and losses, and effector gene turnover.</title>
        <authorList>
            <person name="Gomez Luciano L.B."/>
            <person name="Jason Tsai I."/>
            <person name="Chuma I."/>
            <person name="Tosa Y."/>
            <person name="Chen Y.H."/>
            <person name="Li J.Y."/>
            <person name="Li M.Y."/>
            <person name="Jade Lu M.Y."/>
            <person name="Nakayashiki H."/>
            <person name="Li W.H."/>
        </authorList>
    </citation>
    <scope>NUCLEOTIDE SEQUENCE [LARGE SCALE GENOMIC DNA]</scope>
    <source>
        <strain evidence="1">MZ5-1-6</strain>
    </source>
</reference>
<organism evidence="1 2">
    <name type="scientific">Pyricularia oryzae</name>
    <name type="common">Rice blast fungus</name>
    <name type="synonym">Magnaporthe oryzae</name>
    <dbReference type="NCBI Taxonomy" id="318829"/>
    <lineage>
        <taxon>Eukaryota</taxon>
        <taxon>Fungi</taxon>
        <taxon>Dikarya</taxon>
        <taxon>Ascomycota</taxon>
        <taxon>Pezizomycotina</taxon>
        <taxon>Sordariomycetes</taxon>
        <taxon>Sordariomycetidae</taxon>
        <taxon>Magnaporthales</taxon>
        <taxon>Pyriculariaceae</taxon>
        <taxon>Pyricularia</taxon>
    </lineage>
</organism>
<protein>
    <recommendedName>
        <fullName evidence="3">Ankyrin repeat protein</fullName>
    </recommendedName>
</protein>
<dbReference type="Proteomes" id="UP000294847">
    <property type="component" value="Chromosome 5"/>
</dbReference>